<comment type="caution">
    <text evidence="1">The sequence shown here is derived from an EMBL/GenBank/DDBJ whole genome shotgun (WGS) entry which is preliminary data.</text>
</comment>
<gene>
    <name evidence="1" type="ORF">C8J55DRAFT_563126</name>
</gene>
<sequence length="285" mass="32580">MLHATIPTDAEDSIMLSNDFDDEVSHSSQSEDQKQLLDVPKAFYGDETSSNMEVDLLEPPRPKTILKRVKHCSRSRELLNNSDNKKSVEIRNWLDKVDLLLPDPYAVAFSIKIVAPPSRTTLVPTLTRMEYSISSSPSQVPPSVHLARRLAAAPPVENVFVEKFNVVLPNKTVTFTMADISEFPKVKMPRSPQPYLEKLLSFWDDDLQTWDARICPLVGGTRIAAKHWKIIFSKAGHWKVSTNRTQWHTWRALIEELQRFDNCPEKLCKKYHNSTIRDIATASRK</sequence>
<protein>
    <submittedName>
        <fullName evidence="1">Uncharacterized protein</fullName>
    </submittedName>
</protein>
<accession>A0A9W9A3Y9</accession>
<reference evidence="1" key="1">
    <citation type="submission" date="2022-08" db="EMBL/GenBank/DDBJ databases">
        <authorList>
            <consortium name="DOE Joint Genome Institute"/>
            <person name="Min B."/>
            <person name="Riley R."/>
            <person name="Sierra-Patev S."/>
            <person name="Naranjo-Ortiz M."/>
            <person name="Looney B."/>
            <person name="Konkel Z."/>
            <person name="Slot J.C."/>
            <person name="Sakamoto Y."/>
            <person name="Steenwyk J.L."/>
            <person name="Rokas A."/>
            <person name="Carro J."/>
            <person name="Camarero S."/>
            <person name="Ferreira P."/>
            <person name="Molpeceres G."/>
            <person name="Ruiz-Duenas F.J."/>
            <person name="Serrano A."/>
            <person name="Henrissat B."/>
            <person name="Drula E."/>
            <person name="Hughes K.W."/>
            <person name="Mata J.L."/>
            <person name="Ishikawa N.K."/>
            <person name="Vargas-Isla R."/>
            <person name="Ushijima S."/>
            <person name="Smith C.A."/>
            <person name="Ahrendt S."/>
            <person name="Andreopoulos W."/>
            <person name="He G."/>
            <person name="Labutti K."/>
            <person name="Lipzen A."/>
            <person name="Ng V."/>
            <person name="Sandor L."/>
            <person name="Barry K."/>
            <person name="Martinez A.T."/>
            <person name="Xiao Y."/>
            <person name="Gibbons J.G."/>
            <person name="Terashima K."/>
            <person name="Hibbett D.S."/>
            <person name="Grigoriev I.V."/>
        </authorList>
    </citation>
    <scope>NUCLEOTIDE SEQUENCE</scope>
    <source>
        <strain evidence="1">Sp2 HRB7682 ss15</strain>
    </source>
</reference>
<dbReference type="AlphaFoldDB" id="A0A9W9A3Y9"/>
<dbReference type="Proteomes" id="UP001150238">
    <property type="component" value="Unassembled WGS sequence"/>
</dbReference>
<dbReference type="SUPFAM" id="SSF63380">
    <property type="entry name" value="Riboflavin synthase domain-like"/>
    <property type="match status" value="1"/>
</dbReference>
<dbReference type="InterPro" id="IPR017938">
    <property type="entry name" value="Riboflavin_synthase-like_b-brl"/>
</dbReference>
<proteinExistence type="predicted"/>
<evidence type="ECO:0000313" key="2">
    <source>
        <dbReference type="Proteomes" id="UP001150238"/>
    </source>
</evidence>
<evidence type="ECO:0000313" key="1">
    <source>
        <dbReference type="EMBL" id="KAJ4472894.1"/>
    </source>
</evidence>
<name>A0A9W9A3Y9_9AGAR</name>
<organism evidence="1 2">
    <name type="scientific">Lentinula lateritia</name>
    <dbReference type="NCBI Taxonomy" id="40482"/>
    <lineage>
        <taxon>Eukaryota</taxon>
        <taxon>Fungi</taxon>
        <taxon>Dikarya</taxon>
        <taxon>Basidiomycota</taxon>
        <taxon>Agaricomycotina</taxon>
        <taxon>Agaricomycetes</taxon>
        <taxon>Agaricomycetidae</taxon>
        <taxon>Agaricales</taxon>
        <taxon>Marasmiineae</taxon>
        <taxon>Omphalotaceae</taxon>
        <taxon>Lentinula</taxon>
    </lineage>
</organism>
<reference evidence="1" key="2">
    <citation type="journal article" date="2023" name="Proc. Natl. Acad. Sci. U.S.A.">
        <title>A global phylogenomic analysis of the shiitake genus Lentinula.</title>
        <authorList>
            <person name="Sierra-Patev S."/>
            <person name="Min B."/>
            <person name="Naranjo-Ortiz M."/>
            <person name="Looney B."/>
            <person name="Konkel Z."/>
            <person name="Slot J.C."/>
            <person name="Sakamoto Y."/>
            <person name="Steenwyk J.L."/>
            <person name="Rokas A."/>
            <person name="Carro J."/>
            <person name="Camarero S."/>
            <person name="Ferreira P."/>
            <person name="Molpeceres G."/>
            <person name="Ruiz-Duenas F.J."/>
            <person name="Serrano A."/>
            <person name="Henrissat B."/>
            <person name="Drula E."/>
            <person name="Hughes K.W."/>
            <person name="Mata J.L."/>
            <person name="Ishikawa N.K."/>
            <person name="Vargas-Isla R."/>
            <person name="Ushijima S."/>
            <person name="Smith C.A."/>
            <person name="Donoghue J."/>
            <person name="Ahrendt S."/>
            <person name="Andreopoulos W."/>
            <person name="He G."/>
            <person name="LaButti K."/>
            <person name="Lipzen A."/>
            <person name="Ng V."/>
            <person name="Riley R."/>
            <person name="Sandor L."/>
            <person name="Barry K."/>
            <person name="Martinez A.T."/>
            <person name="Xiao Y."/>
            <person name="Gibbons J.G."/>
            <person name="Terashima K."/>
            <person name="Grigoriev I.V."/>
            <person name="Hibbett D."/>
        </authorList>
    </citation>
    <scope>NUCLEOTIDE SEQUENCE</scope>
    <source>
        <strain evidence="1">Sp2 HRB7682 ss15</strain>
    </source>
</reference>
<dbReference type="EMBL" id="JANVFS010000026">
    <property type="protein sequence ID" value="KAJ4472894.1"/>
    <property type="molecule type" value="Genomic_DNA"/>
</dbReference>